<protein>
    <submittedName>
        <fullName evidence="3">Uncharacterized protein</fullName>
    </submittedName>
</protein>
<gene>
    <name evidence="3" type="ORF">PG996_002541</name>
</gene>
<evidence type="ECO:0000256" key="1">
    <source>
        <dbReference type="SAM" id="MobiDB-lite"/>
    </source>
</evidence>
<proteinExistence type="predicted"/>
<feature type="transmembrane region" description="Helical" evidence="2">
    <location>
        <begin position="139"/>
        <end position="160"/>
    </location>
</feature>
<accession>A0ABR1WJS9</accession>
<sequence length="221" mass="24964">MTHNPWFLCVPVAVLGFTACGIIWLMLYDPEATVNPDKKSHYSFLRDIGRDPKAFGVSMVALGRCAWYILFEAKADPEPPSSRAGAKSRANKEAYLSLESQRLWVFRCKCLPAVIALVVTLCFDNLSTYFPTKTMARYVWVWAIFGPALPFLVAMVSIPIMEISRRRCQRARLGMDHVDVEKGYAENSDEDDDDGDDGATTDTEKQHTANYDDKGKDKRHE</sequence>
<keyword evidence="2" id="KW-0472">Membrane</keyword>
<keyword evidence="4" id="KW-1185">Reference proteome</keyword>
<name>A0ABR1WJS9_9PEZI</name>
<keyword evidence="2" id="KW-0812">Transmembrane</keyword>
<organism evidence="3 4">
    <name type="scientific">Apiospora saccharicola</name>
    <dbReference type="NCBI Taxonomy" id="335842"/>
    <lineage>
        <taxon>Eukaryota</taxon>
        <taxon>Fungi</taxon>
        <taxon>Dikarya</taxon>
        <taxon>Ascomycota</taxon>
        <taxon>Pezizomycotina</taxon>
        <taxon>Sordariomycetes</taxon>
        <taxon>Xylariomycetidae</taxon>
        <taxon>Amphisphaeriales</taxon>
        <taxon>Apiosporaceae</taxon>
        <taxon>Apiospora</taxon>
    </lineage>
</organism>
<keyword evidence="2" id="KW-1133">Transmembrane helix</keyword>
<evidence type="ECO:0000313" key="4">
    <source>
        <dbReference type="Proteomes" id="UP001446871"/>
    </source>
</evidence>
<evidence type="ECO:0000313" key="3">
    <source>
        <dbReference type="EMBL" id="KAK8083760.1"/>
    </source>
</evidence>
<comment type="caution">
    <text evidence="3">The sequence shown here is derived from an EMBL/GenBank/DDBJ whole genome shotgun (WGS) entry which is preliminary data.</text>
</comment>
<dbReference type="Proteomes" id="UP001446871">
    <property type="component" value="Unassembled WGS sequence"/>
</dbReference>
<reference evidence="3 4" key="1">
    <citation type="submission" date="2023-01" db="EMBL/GenBank/DDBJ databases">
        <title>Analysis of 21 Apiospora genomes using comparative genomics revels a genus with tremendous synthesis potential of carbohydrate active enzymes and secondary metabolites.</title>
        <authorList>
            <person name="Sorensen T."/>
        </authorList>
    </citation>
    <scope>NUCLEOTIDE SEQUENCE [LARGE SCALE GENOMIC DNA]</scope>
    <source>
        <strain evidence="3 4">CBS 83171</strain>
    </source>
</reference>
<feature type="region of interest" description="Disordered" evidence="1">
    <location>
        <begin position="182"/>
        <end position="221"/>
    </location>
</feature>
<dbReference type="EMBL" id="JAQQWM010000001">
    <property type="protein sequence ID" value="KAK8083760.1"/>
    <property type="molecule type" value="Genomic_DNA"/>
</dbReference>
<evidence type="ECO:0000256" key="2">
    <source>
        <dbReference type="SAM" id="Phobius"/>
    </source>
</evidence>
<feature type="compositionally biased region" description="Basic and acidic residues" evidence="1">
    <location>
        <begin position="202"/>
        <end position="221"/>
    </location>
</feature>
<feature type="transmembrane region" description="Helical" evidence="2">
    <location>
        <begin position="6"/>
        <end position="28"/>
    </location>
</feature>
<feature type="compositionally biased region" description="Acidic residues" evidence="1">
    <location>
        <begin position="187"/>
        <end position="199"/>
    </location>
</feature>